<dbReference type="InterPro" id="IPR007569">
    <property type="entry name" value="DUF559"/>
</dbReference>
<protein>
    <submittedName>
        <fullName evidence="2">Very-short-patch-repair endonuclease</fullName>
    </submittedName>
</protein>
<proteinExistence type="predicted"/>
<keyword evidence="3" id="KW-1185">Reference proteome</keyword>
<dbReference type="PANTHER" id="PTHR38590:SF1">
    <property type="entry name" value="BLL0828 PROTEIN"/>
    <property type="match status" value="1"/>
</dbReference>
<evidence type="ECO:0000313" key="3">
    <source>
        <dbReference type="Proteomes" id="UP001138540"/>
    </source>
</evidence>
<dbReference type="RefSeq" id="WP_184153704.1">
    <property type="nucleotide sequence ID" value="NZ_JACHKA010000001.1"/>
</dbReference>
<accession>A0ABR6NGB7</accession>
<name>A0ABR6NGB7_9SPHN</name>
<keyword evidence="2" id="KW-0255">Endonuclease</keyword>
<evidence type="ECO:0000259" key="1">
    <source>
        <dbReference type="Pfam" id="PF04480"/>
    </source>
</evidence>
<organism evidence="2 3">
    <name type="scientific">Sphingobium lignivorans</name>
    <dbReference type="NCBI Taxonomy" id="2735886"/>
    <lineage>
        <taxon>Bacteria</taxon>
        <taxon>Pseudomonadati</taxon>
        <taxon>Pseudomonadota</taxon>
        <taxon>Alphaproteobacteria</taxon>
        <taxon>Sphingomonadales</taxon>
        <taxon>Sphingomonadaceae</taxon>
        <taxon>Sphingobium</taxon>
    </lineage>
</organism>
<dbReference type="InterPro" id="IPR047216">
    <property type="entry name" value="Endonuclease_DUF559_bact"/>
</dbReference>
<dbReference type="CDD" id="cd01038">
    <property type="entry name" value="Endonuclease_DUF559"/>
    <property type="match status" value="1"/>
</dbReference>
<comment type="caution">
    <text evidence="2">The sequence shown here is derived from an EMBL/GenBank/DDBJ whole genome shotgun (WGS) entry which is preliminary data.</text>
</comment>
<dbReference type="Gene3D" id="3.40.960.10">
    <property type="entry name" value="VSR Endonuclease"/>
    <property type="match status" value="1"/>
</dbReference>
<dbReference type="InterPro" id="IPR011335">
    <property type="entry name" value="Restrct_endonuc-II-like"/>
</dbReference>
<dbReference type="PANTHER" id="PTHR38590">
    <property type="entry name" value="BLL0828 PROTEIN"/>
    <property type="match status" value="1"/>
</dbReference>
<dbReference type="SUPFAM" id="SSF52980">
    <property type="entry name" value="Restriction endonuclease-like"/>
    <property type="match status" value="1"/>
</dbReference>
<sequence>MAKRHEITRDRAKTLRSDMTAPERALWSVQRAGQLGVKFQRQVVLAPYVADFAARSLKLVIEIDGETHAGREQADAERTAALEARGFRVLRFTNGEIMTNIDGVVRTILIALGREGESPLSPPLSP</sequence>
<keyword evidence="2" id="KW-0378">Hydrolase</keyword>
<gene>
    <name evidence="2" type="ORF">HNP60_002298</name>
</gene>
<dbReference type="Pfam" id="PF04480">
    <property type="entry name" value="DUF559"/>
    <property type="match status" value="1"/>
</dbReference>
<reference evidence="2 3" key="1">
    <citation type="submission" date="2020-08" db="EMBL/GenBank/DDBJ databases">
        <title>Exploring microbial biodiversity for novel pathways involved in the catabolism of aromatic compounds derived from lignin.</title>
        <authorList>
            <person name="Elkins J."/>
        </authorList>
    </citation>
    <scope>NUCLEOTIDE SEQUENCE [LARGE SCALE GENOMIC DNA]</scope>
    <source>
        <strain evidence="2 3">B1D3A</strain>
    </source>
</reference>
<evidence type="ECO:0000313" key="2">
    <source>
        <dbReference type="EMBL" id="MBB5986324.1"/>
    </source>
</evidence>
<dbReference type="EMBL" id="JACHKA010000001">
    <property type="protein sequence ID" value="MBB5986324.1"/>
    <property type="molecule type" value="Genomic_DNA"/>
</dbReference>
<keyword evidence="2" id="KW-0540">Nuclease</keyword>
<feature type="domain" description="DUF559" evidence="1">
    <location>
        <begin position="9"/>
        <end position="112"/>
    </location>
</feature>
<dbReference type="Proteomes" id="UP001138540">
    <property type="component" value="Unassembled WGS sequence"/>
</dbReference>
<dbReference type="GO" id="GO:0004519">
    <property type="term" value="F:endonuclease activity"/>
    <property type="evidence" value="ECO:0007669"/>
    <property type="project" value="UniProtKB-KW"/>
</dbReference>